<evidence type="ECO:0000313" key="3">
    <source>
        <dbReference type="Proteomes" id="UP000040453"/>
    </source>
</evidence>
<dbReference type="AlphaFoldDB" id="A0A0A1MSH8"/>
<organism evidence="2 3">
    <name type="scientific">Oceanobacillus oncorhynchi</name>
    <dbReference type="NCBI Taxonomy" id="545501"/>
    <lineage>
        <taxon>Bacteria</taxon>
        <taxon>Bacillati</taxon>
        <taxon>Bacillota</taxon>
        <taxon>Bacilli</taxon>
        <taxon>Bacillales</taxon>
        <taxon>Bacillaceae</taxon>
        <taxon>Oceanobacillus</taxon>
    </lineage>
</organism>
<keyword evidence="1" id="KW-0812">Transmembrane</keyword>
<evidence type="ECO:0000256" key="1">
    <source>
        <dbReference type="SAM" id="Phobius"/>
    </source>
</evidence>
<keyword evidence="3" id="KW-1185">Reference proteome</keyword>
<accession>A0A0A1MSH8</accession>
<sequence length="69" mass="7626">MSKGLKIILLWSLAFPAIITIGRMIIDFILGREMEFISYTAVFLGIGAAGLIFGGPLVYLVTKSKEEKY</sequence>
<gene>
    <name evidence="2" type="ORF">BN997_02418</name>
</gene>
<evidence type="ECO:0000313" key="2">
    <source>
        <dbReference type="EMBL" id="CEI82542.1"/>
    </source>
</evidence>
<dbReference type="Proteomes" id="UP000040453">
    <property type="component" value="Unassembled WGS sequence"/>
</dbReference>
<dbReference type="OrthoDB" id="2721708at2"/>
<reference evidence="2 3" key="1">
    <citation type="submission" date="2014-11" db="EMBL/GenBank/DDBJ databases">
        <authorList>
            <person name="Urmite Genomes Urmite Genomes"/>
        </authorList>
    </citation>
    <scope>NUCLEOTIDE SEQUENCE [LARGE SCALE GENOMIC DNA]</scope>
    <source>
        <strain evidence="2 3">Oc5</strain>
    </source>
</reference>
<proteinExistence type="predicted"/>
<feature type="transmembrane region" description="Helical" evidence="1">
    <location>
        <begin position="7"/>
        <end position="30"/>
    </location>
</feature>
<name>A0A0A1MSH8_9BACI</name>
<dbReference type="RefSeq" id="WP_042532447.1">
    <property type="nucleotide sequence ID" value="NZ_CDGG01000001.1"/>
</dbReference>
<dbReference type="EMBL" id="CDGG01000001">
    <property type="protein sequence ID" value="CEI82542.1"/>
    <property type="molecule type" value="Genomic_DNA"/>
</dbReference>
<keyword evidence="1" id="KW-1133">Transmembrane helix</keyword>
<keyword evidence="1" id="KW-0472">Membrane</keyword>
<feature type="transmembrane region" description="Helical" evidence="1">
    <location>
        <begin position="36"/>
        <end position="61"/>
    </location>
</feature>
<protein>
    <submittedName>
        <fullName evidence="2">Uncharacterized protein</fullName>
    </submittedName>
</protein>